<dbReference type="RefSeq" id="WP_174448392.1">
    <property type="nucleotide sequence ID" value="NZ_AP018732.1"/>
</dbReference>
<keyword evidence="8" id="KW-1185">Reference proteome</keyword>
<dbReference type="InterPro" id="IPR000192">
    <property type="entry name" value="Aminotrans_V_dom"/>
</dbReference>
<evidence type="ECO:0000256" key="5">
    <source>
        <dbReference type="ARBA" id="ARBA00022898"/>
    </source>
</evidence>
<dbReference type="InterPro" id="IPR015421">
    <property type="entry name" value="PyrdxlP-dep_Trfase_major"/>
</dbReference>
<sequence>MEGERPLLLTPGPTIVHRSVREAMAGPQLSHDSPEFLRILGELPDMVRRVVRSDSSGVALVTGSGTLGVEMALSAALSRSDRALVLESGYFGNRLADIARRYAGSVDVLSAPPGRLVPAEEYRAALESGKYRAVALTHVDTSTGLLWPLEDLARAARDAGSILVVDGVSSVGGARMEMDGLGVGILVTSSQKCMAAPPGIAITAVARDVLEQLREPASLYMDLRKWVEVTESPGKYLSTPAVNVFVALHRALEMVLEEGMEARWARHEGNAAFLREEMSKRGMRVVAENPSPTVGVFDVGEAGLDAVELRGRIYESDGIWIGVGVQSNRRRHVRIGHMGNVSREHLELFLDALDRAAGGRT</sequence>
<comment type="similarity">
    <text evidence="2">Belongs to the class-V pyridoxal-phosphate-dependent aminotransferase family.</text>
</comment>
<dbReference type="PIRSF" id="PIRSF000524">
    <property type="entry name" value="SPT"/>
    <property type="match status" value="1"/>
</dbReference>
<evidence type="ECO:0000256" key="4">
    <source>
        <dbReference type="ARBA" id="ARBA00022679"/>
    </source>
</evidence>
<dbReference type="PANTHER" id="PTHR21152">
    <property type="entry name" value="AMINOTRANSFERASE CLASS V"/>
    <property type="match status" value="1"/>
</dbReference>
<evidence type="ECO:0000259" key="6">
    <source>
        <dbReference type="Pfam" id="PF00266"/>
    </source>
</evidence>
<evidence type="ECO:0000256" key="1">
    <source>
        <dbReference type="ARBA" id="ARBA00001933"/>
    </source>
</evidence>
<proteinExistence type="inferred from homology"/>
<dbReference type="GO" id="GO:0004760">
    <property type="term" value="F:L-serine-pyruvate transaminase activity"/>
    <property type="evidence" value="ECO:0007669"/>
    <property type="project" value="TreeGrafter"/>
</dbReference>
<evidence type="ECO:0000256" key="2">
    <source>
        <dbReference type="ARBA" id="ARBA00009236"/>
    </source>
</evidence>
<organism evidence="7 8">
    <name type="scientific">Conexivisphaera calida</name>
    <dbReference type="NCBI Taxonomy" id="1874277"/>
    <lineage>
        <taxon>Archaea</taxon>
        <taxon>Nitrososphaerota</taxon>
        <taxon>Conexivisphaeria</taxon>
        <taxon>Conexivisphaerales</taxon>
        <taxon>Conexivisphaeraceae</taxon>
        <taxon>Conexivisphaera</taxon>
    </lineage>
</organism>
<evidence type="ECO:0000256" key="3">
    <source>
        <dbReference type="ARBA" id="ARBA00022576"/>
    </source>
</evidence>
<dbReference type="SUPFAM" id="SSF53383">
    <property type="entry name" value="PLP-dependent transferases"/>
    <property type="match status" value="1"/>
</dbReference>
<keyword evidence="4 7" id="KW-0808">Transferase</keyword>
<dbReference type="Proteomes" id="UP000509448">
    <property type="component" value="Chromosome"/>
</dbReference>
<dbReference type="Gene3D" id="3.90.1150.10">
    <property type="entry name" value="Aspartate Aminotransferase, domain 1"/>
    <property type="match status" value="1"/>
</dbReference>
<dbReference type="KEGG" id="ccai:NAS2_0738"/>
<dbReference type="Pfam" id="PF00266">
    <property type="entry name" value="Aminotran_5"/>
    <property type="match status" value="1"/>
</dbReference>
<dbReference type="AlphaFoldDB" id="A0A4P2VDI0"/>
<dbReference type="InterPro" id="IPR015424">
    <property type="entry name" value="PyrdxlP-dep_Trfase"/>
</dbReference>
<evidence type="ECO:0000313" key="8">
    <source>
        <dbReference type="Proteomes" id="UP000509448"/>
    </source>
</evidence>
<dbReference type="PANTHER" id="PTHR21152:SF24">
    <property type="entry name" value="ALANINE--GLYOXYLATE AMINOTRANSFERASE 1"/>
    <property type="match status" value="1"/>
</dbReference>
<feature type="domain" description="Aminotransferase class V" evidence="6">
    <location>
        <begin position="30"/>
        <end position="325"/>
    </location>
</feature>
<name>A0A4P2VDI0_9ARCH</name>
<dbReference type="InterPro" id="IPR024169">
    <property type="entry name" value="SP_NH2Trfase/AEP_transaminase"/>
</dbReference>
<keyword evidence="3 7" id="KW-0032">Aminotransferase</keyword>
<dbReference type="InterPro" id="IPR015422">
    <property type="entry name" value="PyrdxlP-dep_Trfase_small"/>
</dbReference>
<dbReference type="GO" id="GO:0019265">
    <property type="term" value="P:glycine biosynthetic process, by transamination of glyoxylate"/>
    <property type="evidence" value="ECO:0007669"/>
    <property type="project" value="TreeGrafter"/>
</dbReference>
<dbReference type="Gene3D" id="3.40.640.10">
    <property type="entry name" value="Type I PLP-dependent aspartate aminotransferase-like (Major domain)"/>
    <property type="match status" value="1"/>
</dbReference>
<reference evidence="7 8" key="1">
    <citation type="journal article" date="2019" name="ISME J.">
        <title>Isolation and characterization of a thermophilic sulfur- and iron-reducing thaumarchaeote from a terrestrial acidic hot spring.</title>
        <authorList>
            <person name="Kato S."/>
            <person name="Itoh T."/>
            <person name="Yuki M."/>
            <person name="Nagamori M."/>
            <person name="Ohnishi M."/>
            <person name="Uematsu K."/>
            <person name="Suzuki K."/>
            <person name="Takashina T."/>
            <person name="Ohkuma M."/>
        </authorList>
    </citation>
    <scope>NUCLEOTIDE SEQUENCE [LARGE SCALE GENOMIC DNA]</scope>
    <source>
        <strain evidence="7 8">NAS-02</strain>
    </source>
</reference>
<dbReference type="OrthoDB" id="166535at2157"/>
<dbReference type="EC" id="2.6.1.45" evidence="7"/>
<evidence type="ECO:0000313" key="7">
    <source>
        <dbReference type="EMBL" id="BBE42127.1"/>
    </source>
</evidence>
<gene>
    <name evidence="7" type="ORF">NAS2_0738</name>
</gene>
<dbReference type="EMBL" id="AP018732">
    <property type="protein sequence ID" value="BBE42127.1"/>
    <property type="molecule type" value="Genomic_DNA"/>
</dbReference>
<comment type="cofactor">
    <cofactor evidence="1">
        <name>pyridoxal 5'-phosphate</name>
        <dbReference type="ChEBI" id="CHEBI:597326"/>
    </cofactor>
</comment>
<protein>
    <submittedName>
        <fullName evidence="7">Serine--glyoxylate aminotransferase</fullName>
        <ecNumber evidence="7">2.6.1.45</ecNumber>
    </submittedName>
</protein>
<dbReference type="GO" id="GO:0050281">
    <property type="term" value="F:L-serine-glyoxylate transaminase activity"/>
    <property type="evidence" value="ECO:0007669"/>
    <property type="project" value="UniProtKB-EC"/>
</dbReference>
<keyword evidence="5" id="KW-0663">Pyridoxal phosphate</keyword>
<accession>A0A4P2VDI0</accession>
<dbReference type="GeneID" id="55584552"/>
<dbReference type="GO" id="GO:0008453">
    <property type="term" value="F:alanine-glyoxylate transaminase activity"/>
    <property type="evidence" value="ECO:0007669"/>
    <property type="project" value="TreeGrafter"/>
</dbReference>